<accession>A0A0M9A6V9</accession>
<keyword evidence="2" id="KW-0687">Ribonucleoprotein</keyword>
<evidence type="ECO:0000256" key="1">
    <source>
        <dbReference type="ARBA" id="ARBA00022980"/>
    </source>
</evidence>
<keyword evidence="4" id="KW-1185">Reference proteome</keyword>
<evidence type="ECO:0000256" key="2">
    <source>
        <dbReference type="ARBA" id="ARBA00023274"/>
    </source>
</evidence>
<dbReference type="Gene3D" id="4.10.640.10">
    <property type="entry name" value="Ribosomal protein S18"/>
    <property type="match status" value="1"/>
</dbReference>
<keyword evidence="1 3" id="KW-0689">Ribosomal protein</keyword>
<dbReference type="GO" id="GO:0005763">
    <property type="term" value="C:mitochondrial small ribosomal subunit"/>
    <property type="evidence" value="ECO:0007669"/>
    <property type="project" value="TreeGrafter"/>
</dbReference>
<dbReference type="PANTHER" id="PTHR13479">
    <property type="entry name" value="30S RIBOSOMAL PROTEIN S18"/>
    <property type="match status" value="1"/>
</dbReference>
<dbReference type="Proteomes" id="UP000053105">
    <property type="component" value="Unassembled WGS sequence"/>
</dbReference>
<dbReference type="SUPFAM" id="SSF46911">
    <property type="entry name" value="Ribosomal protein S18"/>
    <property type="match status" value="1"/>
</dbReference>
<dbReference type="AlphaFoldDB" id="A0A0M9A6V9"/>
<dbReference type="STRING" id="166423.A0A0M9A6V9"/>
<dbReference type="GO" id="GO:0070181">
    <property type="term" value="F:small ribosomal subunit rRNA binding"/>
    <property type="evidence" value="ECO:0007669"/>
    <property type="project" value="TreeGrafter"/>
</dbReference>
<evidence type="ECO:0000313" key="3">
    <source>
        <dbReference type="EMBL" id="KOX77079.1"/>
    </source>
</evidence>
<dbReference type="InterPro" id="IPR036870">
    <property type="entry name" value="Ribosomal_bS18_sf"/>
</dbReference>
<evidence type="ECO:0000313" key="4">
    <source>
        <dbReference type="Proteomes" id="UP000053105"/>
    </source>
</evidence>
<proteinExistence type="predicted"/>
<sequence>MAALYRVLNYLGKNVVSTAQNRNISLSAVTHIKEIIQKKEGNTLTFEAVIKPDPYEERFLKPKNGACAICSSGLDIKHTDVLILSQFVTSEGNILPRRITGLCKTQQKRISSLILMAQYAGLMLRRSPKGGLLHPLQKRKWKKFNSYYNEKTIKARYK</sequence>
<name>A0A0M9A6V9_9HYME</name>
<dbReference type="PANTHER" id="PTHR13479:SF66">
    <property type="entry name" value="LARGE RIBOSOMAL SUBUNIT PROTEIN ML66"/>
    <property type="match status" value="1"/>
</dbReference>
<reference evidence="3 4" key="1">
    <citation type="submission" date="2015-07" db="EMBL/GenBank/DDBJ databases">
        <title>The genome of Melipona quadrifasciata.</title>
        <authorList>
            <person name="Pan H."/>
            <person name="Kapheim K."/>
        </authorList>
    </citation>
    <scope>NUCLEOTIDE SEQUENCE [LARGE SCALE GENOMIC DNA]</scope>
    <source>
        <strain evidence="3">0111107301</strain>
        <tissue evidence="3">Whole body</tissue>
    </source>
</reference>
<dbReference type="Pfam" id="PF01084">
    <property type="entry name" value="Ribosomal_S18"/>
    <property type="match status" value="1"/>
</dbReference>
<protein>
    <submittedName>
        <fullName evidence="3">28S ribosomal protein S18a, mitochondrial</fullName>
    </submittedName>
</protein>
<dbReference type="InterPro" id="IPR001648">
    <property type="entry name" value="Ribosomal_bS18"/>
</dbReference>
<gene>
    <name evidence="3" type="ORF">WN51_10473</name>
</gene>
<dbReference type="EMBL" id="KQ435736">
    <property type="protein sequence ID" value="KOX77079.1"/>
    <property type="molecule type" value="Genomic_DNA"/>
</dbReference>
<dbReference type="GO" id="GO:0003735">
    <property type="term" value="F:structural constituent of ribosome"/>
    <property type="evidence" value="ECO:0007669"/>
    <property type="project" value="InterPro"/>
</dbReference>
<dbReference type="OrthoDB" id="10054543at2759"/>
<organism evidence="3 4">
    <name type="scientific">Melipona quadrifasciata</name>
    <dbReference type="NCBI Taxonomy" id="166423"/>
    <lineage>
        <taxon>Eukaryota</taxon>
        <taxon>Metazoa</taxon>
        <taxon>Ecdysozoa</taxon>
        <taxon>Arthropoda</taxon>
        <taxon>Hexapoda</taxon>
        <taxon>Insecta</taxon>
        <taxon>Pterygota</taxon>
        <taxon>Neoptera</taxon>
        <taxon>Endopterygota</taxon>
        <taxon>Hymenoptera</taxon>
        <taxon>Apocrita</taxon>
        <taxon>Aculeata</taxon>
        <taxon>Apoidea</taxon>
        <taxon>Anthophila</taxon>
        <taxon>Apidae</taxon>
        <taxon>Melipona</taxon>
    </lineage>
</organism>
<dbReference type="GO" id="GO:0032543">
    <property type="term" value="P:mitochondrial translation"/>
    <property type="evidence" value="ECO:0007669"/>
    <property type="project" value="TreeGrafter"/>
</dbReference>